<feature type="compositionally biased region" description="Gly residues" evidence="1">
    <location>
        <begin position="67"/>
        <end position="85"/>
    </location>
</feature>
<comment type="caution">
    <text evidence="2">The sequence shown here is derived from an EMBL/GenBank/DDBJ whole genome shotgun (WGS) entry which is preliminary data.</text>
</comment>
<dbReference type="HOGENOM" id="CLU_1335519_0_0_11"/>
<dbReference type="RefSeq" id="WP_012226767.1">
    <property type="nucleotide sequence ID" value="NZ_HG422565.1"/>
</dbReference>
<evidence type="ECO:0000313" key="2">
    <source>
        <dbReference type="EMBL" id="CCM63721.1"/>
    </source>
</evidence>
<evidence type="ECO:0000313" key="3">
    <source>
        <dbReference type="Proteomes" id="UP000018291"/>
    </source>
</evidence>
<keyword evidence="3" id="KW-1185">Reference proteome</keyword>
<proteinExistence type="predicted"/>
<evidence type="ECO:0000256" key="1">
    <source>
        <dbReference type="SAM" id="MobiDB-lite"/>
    </source>
</evidence>
<organism evidence="2 3">
    <name type="scientific">Candidatus Neomicrothrix parvicella RN1</name>
    <dbReference type="NCBI Taxonomy" id="1229780"/>
    <lineage>
        <taxon>Bacteria</taxon>
        <taxon>Bacillati</taxon>
        <taxon>Actinomycetota</taxon>
        <taxon>Acidimicrobiia</taxon>
        <taxon>Acidimicrobiales</taxon>
        <taxon>Microthrixaceae</taxon>
        <taxon>Candidatus Neomicrothrix</taxon>
    </lineage>
</organism>
<dbReference type="STRING" id="1229780.BN381_290080"/>
<reference evidence="2 3" key="1">
    <citation type="journal article" date="2013" name="ISME J.">
        <title>Metabolic model for the filamentous 'Candidatus Microthrix parvicella' based on genomic and metagenomic analyses.</title>
        <authorList>
            <person name="Jon McIlroy S."/>
            <person name="Kristiansen R."/>
            <person name="Albertsen M."/>
            <person name="Michael Karst S."/>
            <person name="Rossetti S."/>
            <person name="Lund Nielsen J."/>
            <person name="Tandoi V."/>
            <person name="James Seviour R."/>
            <person name="Nielsen P.H."/>
        </authorList>
    </citation>
    <scope>NUCLEOTIDE SEQUENCE [LARGE SCALE GENOMIC DNA]</scope>
    <source>
        <strain evidence="2 3">RN1</strain>
    </source>
</reference>
<name>R4Z359_9ACTN</name>
<sequence length="205" mass="21974">MKDSPAHLYRRFRYHVGPEPDPAAADRWAAARLDGEEWALFASMTVRDRVHSVAVARRVEQVLAGGDQPGGDGHTAGEGHAAGGGARKDTTDGWQVRAGLLHDAGKALAPLGTTGRVVASLAEGTVAGDWLERRATDRTGAPRRRGPMVAMGAYLTYTELGAQRLEAIGSHPMVAAWAREHHWSPERWTVPQSAGAVLAECDEEL</sequence>
<protein>
    <recommendedName>
        <fullName evidence="4">HD domain-containing protein</fullName>
    </recommendedName>
</protein>
<gene>
    <name evidence="2" type="ORF">BN381_290080</name>
</gene>
<feature type="region of interest" description="Disordered" evidence="1">
    <location>
        <begin position="64"/>
        <end position="91"/>
    </location>
</feature>
<dbReference type="Proteomes" id="UP000018291">
    <property type="component" value="Unassembled WGS sequence"/>
</dbReference>
<dbReference type="EMBL" id="CANL01000022">
    <property type="protein sequence ID" value="CCM63721.1"/>
    <property type="molecule type" value="Genomic_DNA"/>
</dbReference>
<dbReference type="AlphaFoldDB" id="R4Z359"/>
<accession>R4Z359</accession>
<evidence type="ECO:0008006" key="4">
    <source>
        <dbReference type="Google" id="ProtNLM"/>
    </source>
</evidence>